<dbReference type="GO" id="GO:0006886">
    <property type="term" value="P:intracellular protein transport"/>
    <property type="evidence" value="ECO:0007669"/>
    <property type="project" value="InterPro"/>
</dbReference>
<dbReference type="InterPro" id="IPR011989">
    <property type="entry name" value="ARM-like"/>
</dbReference>
<organism evidence="14">
    <name type="scientific">Menopon gallinae</name>
    <name type="common">poultry shaft louse</name>
    <dbReference type="NCBI Taxonomy" id="328185"/>
    <lineage>
        <taxon>Eukaryota</taxon>
        <taxon>Metazoa</taxon>
        <taxon>Ecdysozoa</taxon>
        <taxon>Arthropoda</taxon>
        <taxon>Hexapoda</taxon>
        <taxon>Insecta</taxon>
        <taxon>Pterygota</taxon>
        <taxon>Neoptera</taxon>
        <taxon>Paraneoptera</taxon>
        <taxon>Psocodea</taxon>
        <taxon>Troctomorpha</taxon>
        <taxon>Phthiraptera</taxon>
        <taxon>Amblycera</taxon>
        <taxon>Menoponidae</taxon>
        <taxon>Menopon</taxon>
    </lineage>
</organism>
<dbReference type="EMBL" id="JARGDH010000002">
    <property type="protein sequence ID" value="KAL0274967.1"/>
    <property type="molecule type" value="Genomic_DNA"/>
</dbReference>
<dbReference type="GO" id="GO:0045056">
    <property type="term" value="P:transcytosis"/>
    <property type="evidence" value="ECO:0007669"/>
    <property type="project" value="TreeGrafter"/>
</dbReference>
<dbReference type="SUPFAM" id="SSF48371">
    <property type="entry name" value="ARM repeat"/>
    <property type="match status" value="1"/>
</dbReference>
<reference evidence="14" key="1">
    <citation type="journal article" date="2024" name="Gigascience">
        <title>Chromosome-level genome of the poultry shaft louse Menopon gallinae provides insight into the host-switching and adaptive evolution of parasitic lice.</title>
        <authorList>
            <person name="Xu Y."/>
            <person name="Ma L."/>
            <person name="Liu S."/>
            <person name="Liang Y."/>
            <person name="Liu Q."/>
            <person name="He Z."/>
            <person name="Tian L."/>
            <person name="Duan Y."/>
            <person name="Cai W."/>
            <person name="Li H."/>
            <person name="Song F."/>
        </authorList>
    </citation>
    <scope>NUCLEOTIDE SEQUENCE</scope>
    <source>
        <strain evidence="14">Cailab_2023a</strain>
    </source>
</reference>
<dbReference type="Pfam" id="PF18770">
    <property type="entry name" value="Arm_vescicular"/>
    <property type="match status" value="1"/>
</dbReference>
<keyword evidence="6" id="KW-0677">Repeat</keyword>
<dbReference type="InterPro" id="IPR041209">
    <property type="entry name" value="P115_Arm_rpt"/>
</dbReference>
<dbReference type="Gene3D" id="1.25.10.10">
    <property type="entry name" value="Leucine-rich Repeat Variant"/>
    <property type="match status" value="1"/>
</dbReference>
<name>A0AAW2HYN0_9NEOP</name>
<dbReference type="AlphaFoldDB" id="A0AAW2HYN0"/>
<evidence type="ECO:0000256" key="7">
    <source>
        <dbReference type="ARBA" id="ARBA00023034"/>
    </source>
</evidence>
<dbReference type="GO" id="GO:0048211">
    <property type="term" value="P:Golgi vesicle docking"/>
    <property type="evidence" value="ECO:0007669"/>
    <property type="project" value="TreeGrafter"/>
</dbReference>
<dbReference type="GO" id="GO:0048280">
    <property type="term" value="P:vesicle fusion with Golgi apparatus"/>
    <property type="evidence" value="ECO:0007669"/>
    <property type="project" value="InterPro"/>
</dbReference>
<dbReference type="InterPro" id="IPR024095">
    <property type="entry name" value="Vesicle_P115"/>
</dbReference>
<feature type="domain" description="Uso1/p115-like vesicle tethering protein C-terminal" evidence="13">
    <location>
        <begin position="740"/>
        <end position="855"/>
    </location>
</feature>
<gene>
    <name evidence="14" type="ORF">PYX00_002975</name>
</gene>
<feature type="coiled-coil region" evidence="11">
    <location>
        <begin position="742"/>
        <end position="851"/>
    </location>
</feature>
<comment type="similarity">
    <text evidence="3">Belongs to the VDP/USO1/EDE1 family.</text>
</comment>
<feature type="repeat" description="ARM" evidence="10">
    <location>
        <begin position="64"/>
        <end position="94"/>
    </location>
</feature>
<dbReference type="GO" id="GO:0005783">
    <property type="term" value="C:endoplasmic reticulum"/>
    <property type="evidence" value="ECO:0007669"/>
    <property type="project" value="TreeGrafter"/>
</dbReference>
<dbReference type="FunFam" id="1.25.10.10:FF:000394">
    <property type="entry name" value="general vesicular transport factor p115"/>
    <property type="match status" value="1"/>
</dbReference>
<keyword evidence="7" id="KW-0333">Golgi apparatus</keyword>
<dbReference type="PANTHER" id="PTHR10013:SF0">
    <property type="entry name" value="GENERAL VESICULAR TRANSPORT FACTOR P115"/>
    <property type="match status" value="1"/>
</dbReference>
<dbReference type="InterPro" id="IPR006955">
    <property type="entry name" value="Uso1_p115_C"/>
</dbReference>
<dbReference type="InterPro" id="IPR000225">
    <property type="entry name" value="Armadillo"/>
</dbReference>
<evidence type="ECO:0000256" key="8">
    <source>
        <dbReference type="ARBA" id="ARBA00023054"/>
    </source>
</evidence>
<dbReference type="EMBL" id="JARGDH010000002">
    <property type="protein sequence ID" value="KAL0274966.1"/>
    <property type="molecule type" value="Genomic_DNA"/>
</dbReference>
<dbReference type="SMART" id="SM00185">
    <property type="entry name" value="ARM"/>
    <property type="match status" value="3"/>
</dbReference>
<evidence type="ECO:0000256" key="2">
    <source>
        <dbReference type="ARBA" id="ARBA00004496"/>
    </source>
</evidence>
<keyword evidence="8 11" id="KW-0175">Coiled coil</keyword>
<dbReference type="Pfam" id="PF04871">
    <property type="entry name" value="Uso1_p115_C"/>
    <property type="match status" value="1"/>
</dbReference>
<sequence length="857" mass="96456">MSFFLDGLKTAFVGVTQTEQPNAPETVEKLVDRVQSSTLIEDRRGACRALKALSKKHRIEVGAQGMNALVHVLQTDANDFEIVSYALDALCNITSPEMLEDEVQPNMNHDLARIGVEFTEIFIKQPDNVGLILSFLDEFDFRVRWPAVKLLTCLLMNKPKEIQEMILISPMAVSKLMDLLGDSREVIRNDVLLLLIQLTRGNANLQKIVAFENAFDRIFDVIEYEGGLDGGIVVKDSFLLMLNLLRNNTSNINFFKEGSYIQKLSPMCVLPVESDDGDNWSPQRVENIHCMLQIVRTLVTPSNPTQVSSSCQKLLKTSGLLEALCNMLMASGVPVDVLTETINTVAEVIRGNFSNQEYFSNVMAPSKPPRPAIVVLLMSMVNEKQPFILRCAVLYCFQCFLFKNEFGQAQLIQTLLPSSAEVTSLTCGQLLCGGLFSADPISNWFSSVALSHGIIENPAEKEQLLKVLLSTSVGATPISLLHQCSLLLQQNTEIQSKLGLLMLLSMWLSHCPLAVAQFLSIPSNIPFLTAQAGSTEHDDNEELVQGLCAFLMGICVHFNDNSVPSFSKENLCQIILKRIGLEMFLDKLGAVSKHEEYSKAAKHPQIRPAHHDQLLLDHEFCRLFKALEGMIGKSVSPKMDFLNGAEVPDSVLVLQYKELIREQDAKLQVLENELETLRTSEKISLQRIADLESMVTQLKDENVLLRAHANTNGGDFGPNLGEQLDYWRNECDRWNTECRNIARIKDEEINTLKRELHVLRSNQQLNQQMENLSLTNPEVDHLKEELSREKMKSEDAERRLQRLDEAESELERLRKDQEDLLELLTDQDTKLNVFKEKLKALGEKVDDDEDDDGEPKS</sequence>
<dbReference type="InterPro" id="IPR016024">
    <property type="entry name" value="ARM-type_fold"/>
</dbReference>
<protein>
    <recommendedName>
        <fullName evidence="4">General vesicular transport factor p115</fullName>
    </recommendedName>
</protein>
<comment type="caution">
    <text evidence="14">The sequence shown here is derived from an EMBL/GenBank/DDBJ whole genome shotgun (WGS) entry which is preliminary data.</text>
</comment>
<dbReference type="Pfam" id="PF04869">
    <property type="entry name" value="Uso1_p115_head"/>
    <property type="match status" value="1"/>
</dbReference>
<dbReference type="GO" id="GO:0006888">
    <property type="term" value="P:endoplasmic reticulum to Golgi vesicle-mediated transport"/>
    <property type="evidence" value="ECO:0007669"/>
    <property type="project" value="TreeGrafter"/>
</dbReference>
<evidence type="ECO:0000256" key="3">
    <source>
        <dbReference type="ARBA" id="ARBA00006960"/>
    </source>
</evidence>
<evidence type="ECO:0000259" key="12">
    <source>
        <dbReference type="Pfam" id="PF04869"/>
    </source>
</evidence>
<feature type="domain" description="Vesicle tethering protein Uso1/P115-like head" evidence="12">
    <location>
        <begin position="352"/>
        <end position="634"/>
    </location>
</feature>
<evidence type="ECO:0000256" key="11">
    <source>
        <dbReference type="SAM" id="Coils"/>
    </source>
</evidence>
<evidence type="ECO:0000259" key="13">
    <source>
        <dbReference type="Pfam" id="PF04871"/>
    </source>
</evidence>
<dbReference type="GO" id="GO:0012507">
    <property type="term" value="C:ER to Golgi transport vesicle membrane"/>
    <property type="evidence" value="ECO:0007669"/>
    <property type="project" value="TreeGrafter"/>
</dbReference>
<proteinExistence type="inferred from homology"/>
<keyword evidence="5" id="KW-0963">Cytoplasm</keyword>
<evidence type="ECO:0000256" key="1">
    <source>
        <dbReference type="ARBA" id="ARBA00004395"/>
    </source>
</evidence>
<evidence type="ECO:0000256" key="5">
    <source>
        <dbReference type="ARBA" id="ARBA00022490"/>
    </source>
</evidence>
<keyword evidence="9" id="KW-0472">Membrane</keyword>
<accession>A0AAW2HYN0</accession>
<dbReference type="PROSITE" id="PS50176">
    <property type="entry name" value="ARM_REPEAT"/>
    <property type="match status" value="1"/>
</dbReference>
<dbReference type="InterPro" id="IPR006953">
    <property type="entry name" value="Vesicle_Uso1_P115_head"/>
</dbReference>
<dbReference type="GO" id="GO:0005795">
    <property type="term" value="C:Golgi stack"/>
    <property type="evidence" value="ECO:0007669"/>
    <property type="project" value="TreeGrafter"/>
</dbReference>
<evidence type="ECO:0000256" key="9">
    <source>
        <dbReference type="ARBA" id="ARBA00023136"/>
    </source>
</evidence>
<comment type="subcellular location">
    <subcellularLocation>
        <location evidence="2">Cytoplasm</location>
    </subcellularLocation>
    <subcellularLocation>
        <location evidence="1">Golgi apparatus membrane</location>
        <topology evidence="1">Peripheral membrane protein</topology>
    </subcellularLocation>
</comment>
<evidence type="ECO:0000313" key="14">
    <source>
        <dbReference type="EMBL" id="KAL0274967.1"/>
    </source>
</evidence>
<dbReference type="GO" id="GO:0000139">
    <property type="term" value="C:Golgi membrane"/>
    <property type="evidence" value="ECO:0007669"/>
    <property type="project" value="UniProtKB-SubCell"/>
</dbReference>
<evidence type="ECO:0000256" key="6">
    <source>
        <dbReference type="ARBA" id="ARBA00022737"/>
    </source>
</evidence>
<dbReference type="PANTHER" id="PTHR10013">
    <property type="entry name" value="GENERAL VESICULAR TRANSPORT FACTOR P115"/>
    <property type="match status" value="1"/>
</dbReference>
<evidence type="ECO:0000256" key="4">
    <source>
        <dbReference type="ARBA" id="ARBA00018243"/>
    </source>
</evidence>
<evidence type="ECO:0000256" key="10">
    <source>
        <dbReference type="PROSITE-ProRule" id="PRU00259"/>
    </source>
</evidence>
<feature type="coiled-coil region" evidence="11">
    <location>
        <begin position="653"/>
        <end position="708"/>
    </location>
</feature>